<dbReference type="EMBL" id="QGNW01000023">
    <property type="protein sequence ID" value="RVX13797.1"/>
    <property type="molecule type" value="Genomic_DNA"/>
</dbReference>
<reference evidence="3 4" key="1">
    <citation type="journal article" date="2018" name="PLoS Genet.">
        <title>Population sequencing reveals clonal diversity and ancestral inbreeding in the grapevine cultivar Chardonnay.</title>
        <authorList>
            <person name="Roach M.J."/>
            <person name="Johnson D.L."/>
            <person name="Bohlmann J."/>
            <person name="van Vuuren H.J."/>
            <person name="Jones S.J."/>
            <person name="Pretorius I.S."/>
            <person name="Schmidt S.A."/>
            <person name="Borneman A.R."/>
        </authorList>
    </citation>
    <scope>NUCLEOTIDE SEQUENCE [LARGE SCALE GENOMIC DNA]</scope>
    <source>
        <strain evidence="4">cv. Chardonnay</strain>
        <strain evidence="3">I10V1</strain>
        <tissue evidence="3">Leaf</tissue>
    </source>
</reference>
<proteinExistence type="predicted"/>
<dbReference type="Proteomes" id="UP000288805">
    <property type="component" value="Unassembled WGS sequence"/>
</dbReference>
<dbReference type="EMBL" id="QGNW01001227">
    <property type="protein sequence ID" value="RVW49451.1"/>
    <property type="molecule type" value="Genomic_DNA"/>
</dbReference>
<comment type="caution">
    <text evidence="3">The sequence shown here is derived from an EMBL/GenBank/DDBJ whole genome shotgun (WGS) entry which is preliminary data.</text>
</comment>
<sequence length="112" mass="12652">MSKCTVGCLNSKELHNIVVDFVLPSTLREMSSSWQGLGQEAHEACHSCSTFFFLERLWSKREATSGKNITLTALPRLHYYRCLLTRRGVEADPVTNKYARQPPNGPGSCYEQ</sequence>
<evidence type="ECO:0000313" key="4">
    <source>
        <dbReference type="Proteomes" id="UP000288805"/>
    </source>
</evidence>
<accession>A0A438JXW4</accession>
<organism evidence="3 4">
    <name type="scientific">Vitis vinifera</name>
    <name type="common">Grape</name>
    <dbReference type="NCBI Taxonomy" id="29760"/>
    <lineage>
        <taxon>Eukaryota</taxon>
        <taxon>Viridiplantae</taxon>
        <taxon>Streptophyta</taxon>
        <taxon>Embryophyta</taxon>
        <taxon>Tracheophyta</taxon>
        <taxon>Spermatophyta</taxon>
        <taxon>Magnoliopsida</taxon>
        <taxon>eudicotyledons</taxon>
        <taxon>Gunneridae</taxon>
        <taxon>Pentapetalae</taxon>
        <taxon>rosids</taxon>
        <taxon>Vitales</taxon>
        <taxon>Vitaceae</taxon>
        <taxon>Viteae</taxon>
        <taxon>Vitis</taxon>
    </lineage>
</organism>
<protein>
    <submittedName>
        <fullName evidence="3">Beta-hexosaminidase 1</fullName>
    </submittedName>
</protein>
<feature type="region of interest" description="Disordered" evidence="1">
    <location>
        <begin position="93"/>
        <end position="112"/>
    </location>
</feature>
<evidence type="ECO:0000256" key="1">
    <source>
        <dbReference type="SAM" id="MobiDB-lite"/>
    </source>
</evidence>
<name>A0A438JXW4_VITVI</name>
<evidence type="ECO:0000313" key="2">
    <source>
        <dbReference type="EMBL" id="RVW49451.1"/>
    </source>
</evidence>
<dbReference type="OrthoDB" id="428480at2759"/>
<evidence type="ECO:0000313" key="3">
    <source>
        <dbReference type="EMBL" id="RVX13797.1"/>
    </source>
</evidence>
<gene>
    <name evidence="3" type="primary">HEXO1_0</name>
    <name evidence="2" type="synonym">HEXO1_2</name>
    <name evidence="3" type="ORF">CK203_010337</name>
    <name evidence="2" type="ORF">CK203_080257</name>
</gene>
<dbReference type="AlphaFoldDB" id="A0A438JXW4"/>